<dbReference type="Proteomes" id="UP000243459">
    <property type="component" value="Chromosome 5"/>
</dbReference>
<evidence type="ECO:0000313" key="1">
    <source>
        <dbReference type="EMBL" id="ONK70470.1"/>
    </source>
</evidence>
<reference evidence="2" key="1">
    <citation type="journal article" date="2017" name="Nat. Commun.">
        <title>The asparagus genome sheds light on the origin and evolution of a young Y chromosome.</title>
        <authorList>
            <person name="Harkess A."/>
            <person name="Zhou J."/>
            <person name="Xu C."/>
            <person name="Bowers J.E."/>
            <person name="Van der Hulst R."/>
            <person name="Ayyampalayam S."/>
            <person name="Mercati F."/>
            <person name="Riccardi P."/>
            <person name="McKain M.R."/>
            <person name="Kakrana A."/>
            <person name="Tang H."/>
            <person name="Ray J."/>
            <person name="Groenendijk J."/>
            <person name="Arikit S."/>
            <person name="Mathioni S.M."/>
            <person name="Nakano M."/>
            <person name="Shan H."/>
            <person name="Telgmann-Rauber A."/>
            <person name="Kanno A."/>
            <person name="Yue Z."/>
            <person name="Chen H."/>
            <person name="Li W."/>
            <person name="Chen Y."/>
            <person name="Xu X."/>
            <person name="Zhang Y."/>
            <person name="Luo S."/>
            <person name="Chen H."/>
            <person name="Gao J."/>
            <person name="Mao Z."/>
            <person name="Pires J.C."/>
            <person name="Luo M."/>
            <person name="Kudrna D."/>
            <person name="Wing R.A."/>
            <person name="Meyers B.C."/>
            <person name="Yi K."/>
            <person name="Kong H."/>
            <person name="Lavrijsen P."/>
            <person name="Sunseri F."/>
            <person name="Falavigna A."/>
            <person name="Ye Y."/>
            <person name="Leebens-Mack J.H."/>
            <person name="Chen G."/>
        </authorList>
    </citation>
    <scope>NUCLEOTIDE SEQUENCE [LARGE SCALE GENOMIC DNA]</scope>
    <source>
        <strain evidence="2">cv. DH0086</strain>
    </source>
</reference>
<dbReference type="AlphaFoldDB" id="A0A5P1F216"/>
<gene>
    <name evidence="1" type="ORF">A4U43_C05F34050</name>
</gene>
<accession>A0A5P1F216</accession>
<protein>
    <submittedName>
        <fullName evidence="1">Uncharacterized protein</fullName>
    </submittedName>
</protein>
<keyword evidence="2" id="KW-1185">Reference proteome</keyword>
<sequence>MNSASSNPSGPLFGVHVEAPLGGKHKDEVYEIKTLPRESPTWKRVASAHWLRVGEVGDGIFQASELPPTKKSLASEVAVMKRRAKAVVKR</sequence>
<dbReference type="Gramene" id="ONK70470">
    <property type="protein sequence ID" value="ONK70470"/>
    <property type="gene ID" value="A4U43_C05F34050"/>
</dbReference>
<proteinExistence type="predicted"/>
<organism evidence="1 2">
    <name type="scientific">Asparagus officinalis</name>
    <name type="common">Garden asparagus</name>
    <dbReference type="NCBI Taxonomy" id="4686"/>
    <lineage>
        <taxon>Eukaryota</taxon>
        <taxon>Viridiplantae</taxon>
        <taxon>Streptophyta</taxon>
        <taxon>Embryophyta</taxon>
        <taxon>Tracheophyta</taxon>
        <taxon>Spermatophyta</taxon>
        <taxon>Magnoliopsida</taxon>
        <taxon>Liliopsida</taxon>
        <taxon>Asparagales</taxon>
        <taxon>Asparagaceae</taxon>
        <taxon>Asparagoideae</taxon>
        <taxon>Asparagus</taxon>
    </lineage>
</organism>
<evidence type="ECO:0000313" key="2">
    <source>
        <dbReference type="Proteomes" id="UP000243459"/>
    </source>
</evidence>
<dbReference type="EMBL" id="CM007385">
    <property type="protein sequence ID" value="ONK70470.1"/>
    <property type="molecule type" value="Genomic_DNA"/>
</dbReference>
<name>A0A5P1F216_ASPOF</name>